<protein>
    <submittedName>
        <fullName evidence="1">Uncharacterized protein</fullName>
    </submittedName>
</protein>
<comment type="caution">
    <text evidence="1">The sequence shown here is derived from an EMBL/GenBank/DDBJ whole genome shotgun (WGS) entry which is preliminary data.</text>
</comment>
<dbReference type="AlphaFoldDB" id="A0A4C1YUX3"/>
<dbReference type="EMBL" id="BGZK01001396">
    <property type="protein sequence ID" value="GBP79020.1"/>
    <property type="molecule type" value="Genomic_DNA"/>
</dbReference>
<sequence>MLSRYRIPAFVYLRGHTRPLKARSHLKHWPISRDHPWGINCRLLKGASKAQKWAGSTSQNHIFIEYRYEATAEAVVLRPVSDGSGNPLPLHRSIFSLSIPPPLHIPEESLVFFRVSVGGDDSLLSVGLQEITPDRFFGSSKLLHDRPNLSPESSIFKITGAVWSGLVLMLSNYKLRSQQTKRETKTMEIETSKARLRRDRHERVTGIRCTFRQRGRAPLASML</sequence>
<gene>
    <name evidence="1" type="ORF">EVAR_63022_1</name>
</gene>
<keyword evidence="2" id="KW-1185">Reference proteome</keyword>
<organism evidence="1 2">
    <name type="scientific">Eumeta variegata</name>
    <name type="common">Bagworm moth</name>
    <name type="synonym">Eumeta japonica</name>
    <dbReference type="NCBI Taxonomy" id="151549"/>
    <lineage>
        <taxon>Eukaryota</taxon>
        <taxon>Metazoa</taxon>
        <taxon>Ecdysozoa</taxon>
        <taxon>Arthropoda</taxon>
        <taxon>Hexapoda</taxon>
        <taxon>Insecta</taxon>
        <taxon>Pterygota</taxon>
        <taxon>Neoptera</taxon>
        <taxon>Endopterygota</taxon>
        <taxon>Lepidoptera</taxon>
        <taxon>Glossata</taxon>
        <taxon>Ditrysia</taxon>
        <taxon>Tineoidea</taxon>
        <taxon>Psychidae</taxon>
        <taxon>Oiketicinae</taxon>
        <taxon>Eumeta</taxon>
    </lineage>
</organism>
<evidence type="ECO:0000313" key="1">
    <source>
        <dbReference type="EMBL" id="GBP79020.1"/>
    </source>
</evidence>
<proteinExistence type="predicted"/>
<evidence type="ECO:0000313" key="2">
    <source>
        <dbReference type="Proteomes" id="UP000299102"/>
    </source>
</evidence>
<accession>A0A4C1YUX3</accession>
<reference evidence="1 2" key="1">
    <citation type="journal article" date="2019" name="Commun. Biol.">
        <title>The bagworm genome reveals a unique fibroin gene that provides high tensile strength.</title>
        <authorList>
            <person name="Kono N."/>
            <person name="Nakamura H."/>
            <person name="Ohtoshi R."/>
            <person name="Tomita M."/>
            <person name="Numata K."/>
            <person name="Arakawa K."/>
        </authorList>
    </citation>
    <scope>NUCLEOTIDE SEQUENCE [LARGE SCALE GENOMIC DNA]</scope>
</reference>
<name>A0A4C1YUX3_EUMVA</name>
<dbReference type="Proteomes" id="UP000299102">
    <property type="component" value="Unassembled WGS sequence"/>
</dbReference>